<gene>
    <name evidence="8" type="ORF">CAPTEDRAFT_110141</name>
</gene>
<evidence type="ECO:0000256" key="2">
    <source>
        <dbReference type="ARBA" id="ARBA00009784"/>
    </source>
</evidence>
<evidence type="ECO:0000256" key="3">
    <source>
        <dbReference type="ARBA" id="ARBA00022475"/>
    </source>
</evidence>
<evidence type="ECO:0000256" key="7">
    <source>
        <dbReference type="SAM" id="Phobius"/>
    </source>
</evidence>
<sequence>MLWSTIDPVGTLALFTGLTARLTKSQRRRVALKATTYAFVILLSALVLGQITLKAMNIQLISLQLAGGIILFLFGLQMIFSDPEEGSGSREPGHQLAVFPLAVPSIASPGAIMAVIVLTDNHVKTFSQQAMTAGAMTAVLLVTCGLMLFADRIFRVIGHNGSAIIIRVMGMILAALSVELVMTALGVQRWMG</sequence>
<dbReference type="EnsemblMetazoa" id="CapteT110141">
    <property type="protein sequence ID" value="CapteP110141"/>
    <property type="gene ID" value="CapteG110141"/>
</dbReference>
<evidence type="ECO:0000256" key="4">
    <source>
        <dbReference type="ARBA" id="ARBA00022692"/>
    </source>
</evidence>
<feature type="transmembrane region" description="Helical" evidence="7">
    <location>
        <begin position="58"/>
        <end position="76"/>
    </location>
</feature>
<dbReference type="PANTHER" id="PTHR33508:SF1">
    <property type="entry name" value="UPF0056 MEMBRANE PROTEIN YHCE"/>
    <property type="match status" value="1"/>
</dbReference>
<dbReference type="Pfam" id="PF01914">
    <property type="entry name" value="MarC"/>
    <property type="match status" value="1"/>
</dbReference>
<name>R7V0F8_CAPTE</name>
<feature type="transmembrane region" description="Helical" evidence="7">
    <location>
        <begin position="162"/>
        <end position="187"/>
    </location>
</feature>
<accession>R7V0F8</accession>
<organism evidence="8">
    <name type="scientific">Capitella teleta</name>
    <name type="common">Polychaete worm</name>
    <dbReference type="NCBI Taxonomy" id="283909"/>
    <lineage>
        <taxon>Eukaryota</taxon>
        <taxon>Metazoa</taxon>
        <taxon>Spiralia</taxon>
        <taxon>Lophotrochozoa</taxon>
        <taxon>Annelida</taxon>
        <taxon>Polychaeta</taxon>
        <taxon>Sedentaria</taxon>
        <taxon>Scolecida</taxon>
        <taxon>Capitellidae</taxon>
        <taxon>Capitella</taxon>
    </lineage>
</organism>
<reference evidence="8 10" key="2">
    <citation type="journal article" date="2013" name="Nature">
        <title>Insights into bilaterian evolution from three spiralian genomes.</title>
        <authorList>
            <person name="Simakov O."/>
            <person name="Marletaz F."/>
            <person name="Cho S.J."/>
            <person name="Edsinger-Gonzales E."/>
            <person name="Havlak P."/>
            <person name="Hellsten U."/>
            <person name="Kuo D.H."/>
            <person name="Larsson T."/>
            <person name="Lv J."/>
            <person name="Arendt D."/>
            <person name="Savage R."/>
            <person name="Osoegawa K."/>
            <person name="de Jong P."/>
            <person name="Grimwood J."/>
            <person name="Chapman J.A."/>
            <person name="Shapiro H."/>
            <person name="Aerts A."/>
            <person name="Otillar R.P."/>
            <person name="Terry A.Y."/>
            <person name="Boore J.L."/>
            <person name="Grigoriev I.V."/>
            <person name="Lindberg D.R."/>
            <person name="Seaver E.C."/>
            <person name="Weisblat D.A."/>
            <person name="Putnam N.H."/>
            <person name="Rokhsar D.S."/>
        </authorList>
    </citation>
    <scope>NUCLEOTIDE SEQUENCE</scope>
    <source>
        <strain evidence="8 10">I ESC-2004</strain>
    </source>
</reference>
<evidence type="ECO:0000256" key="1">
    <source>
        <dbReference type="ARBA" id="ARBA00004651"/>
    </source>
</evidence>
<comment type="subcellular location">
    <subcellularLocation>
        <location evidence="1">Cell membrane</location>
        <topology evidence="1">Multi-pass membrane protein</topology>
    </subcellularLocation>
</comment>
<dbReference type="InterPro" id="IPR002771">
    <property type="entry name" value="Multi_antbiot-R_MarC"/>
</dbReference>
<dbReference type="OMA" id="IMDPPGI"/>
<keyword evidence="10" id="KW-1185">Reference proteome</keyword>
<evidence type="ECO:0000313" key="10">
    <source>
        <dbReference type="Proteomes" id="UP000014760"/>
    </source>
</evidence>
<dbReference type="PANTHER" id="PTHR33508">
    <property type="entry name" value="UPF0056 MEMBRANE PROTEIN YHCE"/>
    <property type="match status" value="1"/>
</dbReference>
<keyword evidence="5 7" id="KW-1133">Transmembrane helix</keyword>
<keyword evidence="6 7" id="KW-0472">Membrane</keyword>
<dbReference type="HOGENOM" id="CLU_079909_0_0_1"/>
<dbReference type="GO" id="GO:0005886">
    <property type="term" value="C:plasma membrane"/>
    <property type="evidence" value="ECO:0007669"/>
    <property type="project" value="UniProtKB-SubCell"/>
</dbReference>
<proteinExistence type="inferred from homology"/>
<dbReference type="Proteomes" id="UP000014760">
    <property type="component" value="Unassembled WGS sequence"/>
</dbReference>
<evidence type="ECO:0000313" key="9">
    <source>
        <dbReference type="EnsemblMetazoa" id="CapteP110141"/>
    </source>
</evidence>
<evidence type="ECO:0000256" key="5">
    <source>
        <dbReference type="ARBA" id="ARBA00022989"/>
    </source>
</evidence>
<feature type="transmembrane region" description="Helical" evidence="7">
    <location>
        <begin position="130"/>
        <end position="150"/>
    </location>
</feature>
<dbReference type="AlphaFoldDB" id="R7V0F8"/>
<evidence type="ECO:0000313" key="8">
    <source>
        <dbReference type="EMBL" id="ELU09156.1"/>
    </source>
</evidence>
<feature type="transmembrane region" description="Helical" evidence="7">
    <location>
        <begin position="30"/>
        <end position="52"/>
    </location>
</feature>
<comment type="similarity">
    <text evidence="2">Belongs to the UPF0056 (MarC) family.</text>
</comment>
<dbReference type="OrthoDB" id="10250122at2759"/>
<protein>
    <submittedName>
        <fullName evidence="8 9">Uncharacterized protein</fullName>
    </submittedName>
</protein>
<reference evidence="10" key="1">
    <citation type="submission" date="2012-12" db="EMBL/GenBank/DDBJ databases">
        <authorList>
            <person name="Hellsten U."/>
            <person name="Grimwood J."/>
            <person name="Chapman J.A."/>
            <person name="Shapiro H."/>
            <person name="Aerts A."/>
            <person name="Otillar R.P."/>
            <person name="Terry A.Y."/>
            <person name="Boore J.L."/>
            <person name="Simakov O."/>
            <person name="Marletaz F."/>
            <person name="Cho S.-J."/>
            <person name="Edsinger-Gonzales E."/>
            <person name="Havlak P."/>
            <person name="Kuo D.-H."/>
            <person name="Larsson T."/>
            <person name="Lv J."/>
            <person name="Arendt D."/>
            <person name="Savage R."/>
            <person name="Osoegawa K."/>
            <person name="de Jong P."/>
            <person name="Lindberg D.R."/>
            <person name="Seaver E.C."/>
            <person name="Weisblat D.A."/>
            <person name="Putnam N.H."/>
            <person name="Grigoriev I.V."/>
            <person name="Rokhsar D.S."/>
        </authorList>
    </citation>
    <scope>NUCLEOTIDE SEQUENCE</scope>
    <source>
        <strain evidence="10">I ESC-2004</strain>
    </source>
</reference>
<dbReference type="NCBIfam" id="TIGR00427">
    <property type="entry name" value="NAAT family transporter"/>
    <property type="match status" value="1"/>
</dbReference>
<dbReference type="EMBL" id="AMQN01021360">
    <property type="status" value="NOT_ANNOTATED_CDS"/>
    <property type="molecule type" value="Genomic_DNA"/>
</dbReference>
<reference evidence="9" key="3">
    <citation type="submission" date="2015-06" db="UniProtKB">
        <authorList>
            <consortium name="EnsemblMetazoa"/>
        </authorList>
    </citation>
    <scope>IDENTIFICATION</scope>
</reference>
<feature type="transmembrane region" description="Helical" evidence="7">
    <location>
        <begin position="96"/>
        <end position="118"/>
    </location>
</feature>
<keyword evidence="3" id="KW-1003">Cell membrane</keyword>
<dbReference type="EMBL" id="KB298494">
    <property type="protein sequence ID" value="ELU09156.1"/>
    <property type="molecule type" value="Genomic_DNA"/>
</dbReference>
<evidence type="ECO:0000256" key="6">
    <source>
        <dbReference type="ARBA" id="ARBA00023136"/>
    </source>
</evidence>
<keyword evidence="4 7" id="KW-0812">Transmembrane</keyword>